<keyword evidence="11" id="KW-1185">Reference proteome</keyword>
<dbReference type="RefSeq" id="WP_345000309.1">
    <property type="nucleotide sequence ID" value="NZ_BAAAXV010000009.1"/>
</dbReference>
<feature type="domain" description="MacB-like periplasmic core" evidence="9">
    <location>
        <begin position="35"/>
        <end position="220"/>
    </location>
</feature>
<evidence type="ECO:0000259" key="8">
    <source>
        <dbReference type="Pfam" id="PF02687"/>
    </source>
</evidence>
<feature type="transmembrane region" description="Helical" evidence="7">
    <location>
        <begin position="279"/>
        <end position="304"/>
    </location>
</feature>
<dbReference type="Pfam" id="PF02687">
    <property type="entry name" value="FtsX"/>
    <property type="match status" value="1"/>
</dbReference>
<feature type="transmembrane region" description="Helical" evidence="7">
    <location>
        <begin position="366"/>
        <end position="385"/>
    </location>
</feature>
<evidence type="ECO:0000256" key="2">
    <source>
        <dbReference type="ARBA" id="ARBA00022475"/>
    </source>
</evidence>
<dbReference type="InterPro" id="IPR025857">
    <property type="entry name" value="MacB_PCD"/>
</dbReference>
<dbReference type="PANTHER" id="PTHR30572">
    <property type="entry name" value="MEMBRANE COMPONENT OF TRANSPORTER-RELATED"/>
    <property type="match status" value="1"/>
</dbReference>
<protein>
    <submittedName>
        <fullName evidence="10">ABC transporter permease</fullName>
    </submittedName>
</protein>
<dbReference type="Proteomes" id="UP001589532">
    <property type="component" value="Unassembled WGS sequence"/>
</dbReference>
<feature type="transmembrane region" description="Helical" evidence="7">
    <location>
        <begin position="331"/>
        <end position="354"/>
    </location>
</feature>
<proteinExistence type="inferred from homology"/>
<gene>
    <name evidence="10" type="ORF">ACFFSA_51400</name>
</gene>
<evidence type="ECO:0000313" key="11">
    <source>
        <dbReference type="Proteomes" id="UP001589532"/>
    </source>
</evidence>
<organism evidence="10 11">
    <name type="scientific">Nonomuraea helvata</name>
    <dbReference type="NCBI Taxonomy" id="37484"/>
    <lineage>
        <taxon>Bacteria</taxon>
        <taxon>Bacillati</taxon>
        <taxon>Actinomycetota</taxon>
        <taxon>Actinomycetes</taxon>
        <taxon>Streptosporangiales</taxon>
        <taxon>Streptosporangiaceae</taxon>
        <taxon>Nonomuraea</taxon>
    </lineage>
</organism>
<feature type="domain" description="ABC3 transporter permease C-terminal" evidence="8">
    <location>
        <begin position="284"/>
        <end position="395"/>
    </location>
</feature>
<dbReference type="InterPro" id="IPR050250">
    <property type="entry name" value="Macrolide_Exporter_MacB"/>
</dbReference>
<reference evidence="10 11" key="1">
    <citation type="submission" date="2024-09" db="EMBL/GenBank/DDBJ databases">
        <authorList>
            <person name="Sun Q."/>
            <person name="Mori K."/>
        </authorList>
    </citation>
    <scope>NUCLEOTIDE SEQUENCE [LARGE SCALE GENOMIC DNA]</scope>
    <source>
        <strain evidence="10 11">JCM 3143</strain>
    </source>
</reference>
<accession>A0ABV5SIK2</accession>
<feature type="transmembrane region" description="Helical" evidence="7">
    <location>
        <begin position="34"/>
        <end position="54"/>
    </location>
</feature>
<dbReference type="Pfam" id="PF12704">
    <property type="entry name" value="MacB_PCD"/>
    <property type="match status" value="1"/>
</dbReference>
<evidence type="ECO:0000256" key="5">
    <source>
        <dbReference type="ARBA" id="ARBA00023136"/>
    </source>
</evidence>
<evidence type="ECO:0000256" key="3">
    <source>
        <dbReference type="ARBA" id="ARBA00022692"/>
    </source>
</evidence>
<keyword evidence="2" id="KW-1003">Cell membrane</keyword>
<evidence type="ECO:0000313" key="10">
    <source>
        <dbReference type="EMBL" id="MFB9631520.1"/>
    </source>
</evidence>
<comment type="subcellular location">
    <subcellularLocation>
        <location evidence="1">Cell membrane</location>
        <topology evidence="1">Multi-pass membrane protein</topology>
    </subcellularLocation>
</comment>
<evidence type="ECO:0000256" key="6">
    <source>
        <dbReference type="ARBA" id="ARBA00038076"/>
    </source>
</evidence>
<evidence type="ECO:0000256" key="1">
    <source>
        <dbReference type="ARBA" id="ARBA00004651"/>
    </source>
</evidence>
<evidence type="ECO:0000259" key="9">
    <source>
        <dbReference type="Pfam" id="PF12704"/>
    </source>
</evidence>
<comment type="similarity">
    <text evidence="6">Belongs to the ABC-4 integral membrane protein family.</text>
</comment>
<sequence length="401" mass="41262">MNSGPQAGIRRSRLLRSDVYRLGASGLRSRPTRVVLSALGIAIGIAAMIAVVGISTSSRAKLDAQLASLGTNLLTVRPGTSLTGRDTTLPAESAGKAGLIRGVSIAGAVATLPDVKVYRSRLINPDKSGGIDVQVADLALLRLLDGTLRQGTWLTKATARYPAVVLGGIAADRLGIVSPGSQIWLGGTQFTVVGILDALPLAPELDTSAFIGAAFATARFGWDGRPTTVFERSADAEVETVRRLLPRTVNPEHPERVRVSRPSDALAAKNAADLTFTALLVGLGSVALLVGGIGVANTMVISVLERRREIGLRRALGATQGHIRTQFLAEALLLSALGGLAGTVIGFGVIAVFAGTNGWPISVPPAVFAGGIGVTMLIGAVAGLYPAIRASKTPPTAALNS</sequence>
<dbReference type="EMBL" id="JBHMBW010000104">
    <property type="protein sequence ID" value="MFB9631520.1"/>
    <property type="molecule type" value="Genomic_DNA"/>
</dbReference>
<keyword evidence="3 7" id="KW-0812">Transmembrane</keyword>
<dbReference type="PANTHER" id="PTHR30572:SF4">
    <property type="entry name" value="ABC TRANSPORTER PERMEASE YTRF"/>
    <property type="match status" value="1"/>
</dbReference>
<dbReference type="InterPro" id="IPR003838">
    <property type="entry name" value="ABC3_permease_C"/>
</dbReference>
<name>A0ABV5SIK2_9ACTN</name>
<keyword evidence="4 7" id="KW-1133">Transmembrane helix</keyword>
<comment type="caution">
    <text evidence="10">The sequence shown here is derived from an EMBL/GenBank/DDBJ whole genome shotgun (WGS) entry which is preliminary data.</text>
</comment>
<keyword evidence="5 7" id="KW-0472">Membrane</keyword>
<evidence type="ECO:0000256" key="7">
    <source>
        <dbReference type="SAM" id="Phobius"/>
    </source>
</evidence>
<evidence type="ECO:0000256" key="4">
    <source>
        <dbReference type="ARBA" id="ARBA00022989"/>
    </source>
</evidence>